<gene>
    <name evidence="3" type="ORF">HMPREF0454_03044</name>
</gene>
<protein>
    <recommendedName>
        <fullName evidence="1">UPF0306 protein HMPREF0454_03044</fullName>
    </recommendedName>
</protein>
<feature type="domain" description="Pyridoxamine 5'-phosphate oxidase N-terminal" evidence="2">
    <location>
        <begin position="30"/>
        <end position="130"/>
    </location>
</feature>
<dbReference type="PIRSF" id="PIRSF009554">
    <property type="entry name" value="UCP009554"/>
    <property type="match status" value="1"/>
</dbReference>
<dbReference type="InterPro" id="IPR011194">
    <property type="entry name" value="UPF0306"/>
</dbReference>
<dbReference type="SUPFAM" id="SSF50475">
    <property type="entry name" value="FMN-binding split barrel"/>
    <property type="match status" value="1"/>
</dbReference>
<proteinExistence type="inferred from homology"/>
<name>G9Y8Q1_HAFAL</name>
<dbReference type="AlphaFoldDB" id="G9Y8Q1"/>
<dbReference type="EMBL" id="AGCI01000069">
    <property type="protein sequence ID" value="EHM41282.1"/>
    <property type="molecule type" value="Genomic_DNA"/>
</dbReference>
<comment type="similarity">
    <text evidence="1">Belongs to the UPF0306 family.</text>
</comment>
<dbReference type="InterPro" id="IPR011576">
    <property type="entry name" value="Pyridox_Oxase_N"/>
</dbReference>
<accession>G9Y8Q1</accession>
<dbReference type="NCBIfam" id="NF002900">
    <property type="entry name" value="PRK03467.1"/>
    <property type="match status" value="1"/>
</dbReference>
<evidence type="ECO:0000313" key="4">
    <source>
        <dbReference type="Proteomes" id="UP000005959"/>
    </source>
</evidence>
<evidence type="ECO:0000256" key="1">
    <source>
        <dbReference type="HAMAP-Rule" id="MF_00764"/>
    </source>
</evidence>
<evidence type="ECO:0000259" key="2">
    <source>
        <dbReference type="Pfam" id="PF01243"/>
    </source>
</evidence>
<dbReference type="Pfam" id="PF01243">
    <property type="entry name" value="PNPOx_N"/>
    <property type="match status" value="1"/>
</dbReference>
<dbReference type="HAMAP" id="MF_00764">
    <property type="entry name" value="UPF0306"/>
    <property type="match status" value="1"/>
</dbReference>
<organism evidence="3 4">
    <name type="scientific">Hafnia alvei ATCC 51873</name>
    <dbReference type="NCBI Taxonomy" id="1002364"/>
    <lineage>
        <taxon>Bacteria</taxon>
        <taxon>Pseudomonadati</taxon>
        <taxon>Pseudomonadota</taxon>
        <taxon>Gammaproteobacteria</taxon>
        <taxon>Enterobacterales</taxon>
        <taxon>Hafniaceae</taxon>
        <taxon>Hafnia</taxon>
    </lineage>
</organism>
<dbReference type="Gene3D" id="2.30.110.10">
    <property type="entry name" value="Electron Transport, Fmn-binding Protein, Chain A"/>
    <property type="match status" value="1"/>
</dbReference>
<dbReference type="InterPro" id="IPR012349">
    <property type="entry name" value="Split_barrel_FMN-bd"/>
</dbReference>
<evidence type="ECO:0000313" key="3">
    <source>
        <dbReference type="EMBL" id="EHM41282.1"/>
    </source>
</evidence>
<reference evidence="3 4" key="1">
    <citation type="submission" date="2011-08" db="EMBL/GenBank/DDBJ databases">
        <authorList>
            <person name="Weinstock G."/>
            <person name="Sodergren E."/>
            <person name="Clifton S."/>
            <person name="Fulton L."/>
            <person name="Fulton B."/>
            <person name="Courtney L."/>
            <person name="Fronick C."/>
            <person name="Harrison M."/>
            <person name="Strong C."/>
            <person name="Farmer C."/>
            <person name="Delahaunty K."/>
            <person name="Markovic C."/>
            <person name="Hall O."/>
            <person name="Minx P."/>
            <person name="Tomlinson C."/>
            <person name="Mitreva M."/>
            <person name="Hou S."/>
            <person name="Chen J."/>
            <person name="Wollam A."/>
            <person name="Pepin K.H."/>
            <person name="Johnson M."/>
            <person name="Bhonagiri V."/>
            <person name="Zhang X."/>
            <person name="Suruliraj S."/>
            <person name="Warren W."/>
            <person name="Chinwalla A."/>
            <person name="Mardis E.R."/>
            <person name="Wilson R.K."/>
        </authorList>
    </citation>
    <scope>NUCLEOTIDE SEQUENCE [LARGE SCALE GENOMIC DNA]</scope>
    <source>
        <strain evidence="3 4">ATCC 51873</strain>
    </source>
</reference>
<comment type="caution">
    <text evidence="3">The sequence shown here is derived from an EMBL/GenBank/DDBJ whole genome shotgun (WGS) entry which is preliminary data.</text>
</comment>
<dbReference type="HOGENOM" id="CLU_105087_3_0_6"/>
<dbReference type="Proteomes" id="UP000005959">
    <property type="component" value="Unassembled WGS sequence"/>
</dbReference>
<sequence>MKPNDYNAFYYLAYERVKVYMSQLMTTDKEHICRFLNAQHVLTLATCWEGEMWCANCFYAFDEARMALYFMTETRTRHGGMLLNNPKVAGTIAHQTKTIALIRGLQFSGEAVQLQGEEEQRARSLYYQQFPAARLMSAPVWQLSLHQIKMTDNKLGFAKKIRWEKDPE</sequence>
<dbReference type="PATRIC" id="fig|1002364.3.peg.2752"/>